<comment type="caution">
    <text evidence="2">The sequence shown here is derived from an EMBL/GenBank/DDBJ whole genome shotgun (WGS) entry which is preliminary data.</text>
</comment>
<protein>
    <recommendedName>
        <fullName evidence="4">Integral membrane protein</fullName>
    </recommendedName>
</protein>
<evidence type="ECO:0000313" key="2">
    <source>
        <dbReference type="EMBL" id="MCW0953433.1"/>
    </source>
</evidence>
<keyword evidence="1" id="KW-0812">Transmembrane</keyword>
<reference evidence="2 3" key="1">
    <citation type="submission" date="2022-10" db="EMBL/GenBank/DDBJ databases">
        <title>Weissella fermenti sp. nov., isolated from fermented cabbage.</title>
        <authorList>
            <person name="Lee J.K."/>
            <person name="Baek J.H."/>
            <person name="Choi D.G."/>
            <person name="Kim J.M."/>
            <person name="Jeon C.O."/>
        </authorList>
    </citation>
    <scope>NUCLEOTIDE SEQUENCE [LARGE SCALE GENOMIC DNA]</scope>
    <source>
        <strain evidence="2 3">KACC 18534</strain>
    </source>
</reference>
<keyword evidence="1" id="KW-1133">Transmembrane helix</keyword>
<dbReference type="EMBL" id="JAOZFE010000004">
    <property type="protein sequence ID" value="MCW0953433.1"/>
    <property type="molecule type" value="Genomic_DNA"/>
</dbReference>
<dbReference type="RefSeq" id="WP_213408947.1">
    <property type="nucleotide sequence ID" value="NZ_CP074441.1"/>
</dbReference>
<evidence type="ECO:0000256" key="1">
    <source>
        <dbReference type="SAM" id="Phobius"/>
    </source>
</evidence>
<feature type="transmembrane region" description="Helical" evidence="1">
    <location>
        <begin position="12"/>
        <end position="29"/>
    </location>
</feature>
<keyword evidence="3" id="KW-1185">Reference proteome</keyword>
<evidence type="ECO:0000313" key="3">
    <source>
        <dbReference type="Proteomes" id="UP001526225"/>
    </source>
</evidence>
<gene>
    <name evidence="2" type="ORF">OIT44_05035</name>
</gene>
<keyword evidence="1" id="KW-0472">Membrane</keyword>
<organism evidence="2 3">
    <name type="scientific">Weissella ceti</name>
    <dbReference type="NCBI Taxonomy" id="759620"/>
    <lineage>
        <taxon>Bacteria</taxon>
        <taxon>Bacillati</taxon>
        <taxon>Bacillota</taxon>
        <taxon>Bacilli</taxon>
        <taxon>Lactobacillales</taxon>
        <taxon>Lactobacillaceae</taxon>
        <taxon>Weissella</taxon>
    </lineage>
</organism>
<dbReference type="Proteomes" id="UP001526225">
    <property type="component" value="Unassembled WGS sequence"/>
</dbReference>
<evidence type="ECO:0008006" key="4">
    <source>
        <dbReference type="Google" id="ProtNLM"/>
    </source>
</evidence>
<sequence length="72" mass="8545">MKKRISNGFDEMVANFGWFALVWFVMWAIQPELIANQERSQILWMGFLLLAVGFFKGYRDQVKKDRVTEVDK</sequence>
<accession>A0ABT3E4S9</accession>
<name>A0ABT3E4S9_9LACO</name>
<feature type="transmembrane region" description="Helical" evidence="1">
    <location>
        <begin position="41"/>
        <end position="58"/>
    </location>
</feature>
<proteinExistence type="predicted"/>